<evidence type="ECO:0000259" key="2">
    <source>
        <dbReference type="Pfam" id="PF00582"/>
    </source>
</evidence>
<dbReference type="SUPFAM" id="SSF52402">
    <property type="entry name" value="Adenine nucleotide alpha hydrolases-like"/>
    <property type="match status" value="2"/>
</dbReference>
<evidence type="ECO:0000313" key="4">
    <source>
        <dbReference type="Proteomes" id="UP001500064"/>
    </source>
</evidence>
<name>A0ABN2F943_9ACTN</name>
<proteinExistence type="inferred from homology"/>
<dbReference type="Gene3D" id="3.40.50.620">
    <property type="entry name" value="HUPs"/>
    <property type="match status" value="2"/>
</dbReference>
<dbReference type="InterPro" id="IPR014729">
    <property type="entry name" value="Rossmann-like_a/b/a_fold"/>
</dbReference>
<protein>
    <submittedName>
        <fullName evidence="3">Universal stress protein</fullName>
    </submittedName>
</protein>
<dbReference type="Pfam" id="PF00582">
    <property type="entry name" value="Usp"/>
    <property type="match status" value="2"/>
</dbReference>
<accession>A0ABN2F943</accession>
<dbReference type="PRINTS" id="PR01438">
    <property type="entry name" value="UNVRSLSTRESS"/>
</dbReference>
<organism evidence="3 4">
    <name type="scientific">Nonomuraea maheshkhaliensis</name>
    <dbReference type="NCBI Taxonomy" id="419590"/>
    <lineage>
        <taxon>Bacteria</taxon>
        <taxon>Bacillati</taxon>
        <taxon>Actinomycetota</taxon>
        <taxon>Actinomycetes</taxon>
        <taxon>Streptosporangiales</taxon>
        <taxon>Streptosporangiaceae</taxon>
        <taxon>Nonomuraea</taxon>
    </lineage>
</organism>
<dbReference type="InterPro" id="IPR006016">
    <property type="entry name" value="UspA"/>
</dbReference>
<dbReference type="RefSeq" id="WP_346106190.1">
    <property type="nucleotide sequence ID" value="NZ_BAAAMU010000023.1"/>
</dbReference>
<dbReference type="PANTHER" id="PTHR46268">
    <property type="entry name" value="STRESS RESPONSE PROTEIN NHAX"/>
    <property type="match status" value="1"/>
</dbReference>
<keyword evidence="4" id="KW-1185">Reference proteome</keyword>
<feature type="domain" description="UspA" evidence="2">
    <location>
        <begin position="3"/>
        <end position="137"/>
    </location>
</feature>
<dbReference type="PANTHER" id="PTHR46268:SF6">
    <property type="entry name" value="UNIVERSAL STRESS PROTEIN UP12"/>
    <property type="match status" value="1"/>
</dbReference>
<dbReference type="InterPro" id="IPR006015">
    <property type="entry name" value="Universal_stress_UspA"/>
</dbReference>
<dbReference type="EMBL" id="BAAAMU010000023">
    <property type="protein sequence ID" value="GAA1636156.1"/>
    <property type="molecule type" value="Genomic_DNA"/>
</dbReference>
<dbReference type="Proteomes" id="UP001500064">
    <property type="component" value="Unassembled WGS sequence"/>
</dbReference>
<reference evidence="3 4" key="1">
    <citation type="journal article" date="2019" name="Int. J. Syst. Evol. Microbiol.">
        <title>The Global Catalogue of Microorganisms (GCM) 10K type strain sequencing project: providing services to taxonomists for standard genome sequencing and annotation.</title>
        <authorList>
            <consortium name="The Broad Institute Genomics Platform"/>
            <consortium name="The Broad Institute Genome Sequencing Center for Infectious Disease"/>
            <person name="Wu L."/>
            <person name="Ma J."/>
        </authorList>
    </citation>
    <scope>NUCLEOTIDE SEQUENCE [LARGE SCALE GENOMIC DNA]</scope>
    <source>
        <strain evidence="3 4">JCM 13929</strain>
    </source>
</reference>
<gene>
    <name evidence="3" type="ORF">GCM10009733_036650</name>
</gene>
<feature type="domain" description="UspA" evidence="2">
    <location>
        <begin position="148"/>
        <end position="284"/>
    </location>
</feature>
<evidence type="ECO:0000256" key="1">
    <source>
        <dbReference type="ARBA" id="ARBA00008791"/>
    </source>
</evidence>
<comment type="caution">
    <text evidence="3">The sequence shown here is derived from an EMBL/GenBank/DDBJ whole genome shotgun (WGS) entry which is preliminary data.</text>
</comment>
<comment type="similarity">
    <text evidence="1">Belongs to the universal stress protein A family.</text>
</comment>
<evidence type="ECO:0000313" key="3">
    <source>
        <dbReference type="EMBL" id="GAA1636156.1"/>
    </source>
</evidence>
<sequence>MGRPILVGYDGSPASTLALCWAVEEARLRRSSLLVCHAWHWPYPFRPVEQDVLAEVERVATHVVDEGVCRVRSLASDVGVRPRLMRGTAPTVLLQAAREAEMTVLGLRGQGGFEGLRVGSAAVQVPAHSPGPVIVVRPDATPAGGGARIVVGVDGSPASLSAFSFALDEAALRGGTVTTICCWRDWGPLAGPDWQPFVDAQAIRRGAEVRFREATSHLVSRHPDVSVGMEFVAERPQRALIDSSKDATLLVLGARGNDSPPCLLLGPVTQIALADARCPVAVIPPP</sequence>